<dbReference type="InterPro" id="IPR010998">
    <property type="entry name" value="Integrase_recombinase_N"/>
</dbReference>
<feature type="domain" description="Tyr recombinase" evidence="6">
    <location>
        <begin position="159"/>
        <end position="357"/>
    </location>
</feature>
<feature type="domain" description="Core-binding (CB)" evidence="7">
    <location>
        <begin position="54"/>
        <end position="133"/>
    </location>
</feature>
<dbReference type="InterPro" id="IPR011010">
    <property type="entry name" value="DNA_brk_join_enz"/>
</dbReference>
<reference evidence="8 9" key="1">
    <citation type="submission" date="2017-08" db="EMBL/GenBank/DDBJ databases">
        <title>Complete genome sequence of Gluconacetobacter saccharivorans CV1 isolated from Fermented Vinegar.</title>
        <authorList>
            <person name="Kim S.-Y."/>
        </authorList>
    </citation>
    <scope>NUCLEOTIDE SEQUENCE [LARGE SCALE GENOMIC DNA]</scope>
    <source>
        <strain evidence="8 9">CV1</strain>
        <plasmid evidence="8 9">unnamed3</plasmid>
    </source>
</reference>
<dbReference type="Gene3D" id="1.10.150.130">
    <property type="match status" value="1"/>
</dbReference>
<dbReference type="InterPro" id="IPR052925">
    <property type="entry name" value="Phage_Integrase-like_Recomb"/>
</dbReference>
<dbReference type="InterPro" id="IPR044068">
    <property type="entry name" value="CB"/>
</dbReference>
<accession>A0A347WH91</accession>
<proteinExistence type="predicted"/>
<dbReference type="Proteomes" id="UP000264120">
    <property type="component" value="Plasmid unnamed3"/>
</dbReference>
<geneLocation type="plasmid" evidence="8 9">
    <name>unnamed3</name>
</geneLocation>
<evidence type="ECO:0000259" key="6">
    <source>
        <dbReference type="PROSITE" id="PS51898"/>
    </source>
</evidence>
<dbReference type="PROSITE" id="PS51898">
    <property type="entry name" value="TYR_RECOMBINASE"/>
    <property type="match status" value="1"/>
</dbReference>
<keyword evidence="2 4" id="KW-0238">DNA-binding</keyword>
<evidence type="ECO:0000256" key="4">
    <source>
        <dbReference type="PROSITE-ProRule" id="PRU01248"/>
    </source>
</evidence>
<protein>
    <submittedName>
        <fullName evidence="8">Site-specific tyrosine recombinase XerD</fullName>
    </submittedName>
</protein>
<dbReference type="PROSITE" id="PS51900">
    <property type="entry name" value="CB"/>
    <property type="match status" value="1"/>
</dbReference>
<dbReference type="GO" id="GO:0015074">
    <property type="term" value="P:DNA integration"/>
    <property type="evidence" value="ECO:0007669"/>
    <property type="project" value="UniProtKB-KW"/>
</dbReference>
<dbReference type="EMBL" id="CP023039">
    <property type="protein sequence ID" value="AXY24234.1"/>
    <property type="molecule type" value="Genomic_DNA"/>
</dbReference>
<dbReference type="InterPro" id="IPR002104">
    <property type="entry name" value="Integrase_catalytic"/>
</dbReference>
<dbReference type="Pfam" id="PF00589">
    <property type="entry name" value="Phage_integrase"/>
    <property type="match status" value="1"/>
</dbReference>
<dbReference type="CDD" id="cd00799">
    <property type="entry name" value="INT_Cre_C"/>
    <property type="match status" value="1"/>
</dbReference>
<evidence type="ECO:0000313" key="9">
    <source>
        <dbReference type="Proteomes" id="UP000264120"/>
    </source>
</evidence>
<evidence type="ECO:0000259" key="7">
    <source>
        <dbReference type="PROSITE" id="PS51900"/>
    </source>
</evidence>
<dbReference type="PANTHER" id="PTHR34605">
    <property type="entry name" value="PHAGE_INTEGRASE DOMAIN-CONTAINING PROTEIN"/>
    <property type="match status" value="1"/>
</dbReference>
<keyword evidence="9" id="KW-1185">Reference proteome</keyword>
<dbReference type="InterPro" id="IPR013762">
    <property type="entry name" value="Integrase-like_cat_sf"/>
</dbReference>
<sequence length="361" mass="39092">MALKRVEWSACGCHPVSMTARTPTDRLPARRVAPGFSPAADRGTGGPLLTPAGSAALETAIRFASHATAPATLRAYRADWAHFQAWCRQAGFQPLPAAPETVGAYLASLAGVFSPRTIRRRLAAIGKAHRSGDWPWNAGHRAIQGPLQGVLRTQHRSVRKPVAVRRALLMDLLATCDLSPRGRRDRALLLVGFAGGLRRSELVGLQVEDLTPMAHGLQLGIRASKTDQTGEGAVIGLARGQRPETCPVRALESWMDVARRGVGPLFRKVEASGRIGSTGLHPDAVRQILRRRGEMAGVAPEILDRLTPHGLRSGFITEAYLGGVREEEIRRHVRHRDPRSTRGYIELLDLVVDSPAGKVGL</sequence>
<dbReference type="AlphaFoldDB" id="A0A347WH91"/>
<dbReference type="SUPFAM" id="SSF56349">
    <property type="entry name" value="DNA breaking-rejoining enzymes"/>
    <property type="match status" value="1"/>
</dbReference>
<evidence type="ECO:0000313" key="8">
    <source>
        <dbReference type="EMBL" id="AXY24234.1"/>
    </source>
</evidence>
<evidence type="ECO:0000256" key="5">
    <source>
        <dbReference type="SAM" id="MobiDB-lite"/>
    </source>
</evidence>
<gene>
    <name evidence="8" type="ORF">CD178_03490</name>
</gene>
<feature type="region of interest" description="Disordered" evidence="5">
    <location>
        <begin position="28"/>
        <end position="48"/>
    </location>
</feature>
<dbReference type="SUPFAM" id="SSF47823">
    <property type="entry name" value="lambda integrase-like, N-terminal domain"/>
    <property type="match status" value="1"/>
</dbReference>
<name>A0A347WH91_9PROT</name>
<keyword evidence="1" id="KW-0229">DNA integration</keyword>
<dbReference type="GO" id="GO:0003677">
    <property type="term" value="F:DNA binding"/>
    <property type="evidence" value="ECO:0007669"/>
    <property type="project" value="UniProtKB-UniRule"/>
</dbReference>
<dbReference type="Gene3D" id="1.10.443.10">
    <property type="entry name" value="Intergrase catalytic core"/>
    <property type="match status" value="1"/>
</dbReference>
<organism evidence="8 9">
    <name type="scientific">Komagataeibacter saccharivorans</name>
    <dbReference type="NCBI Taxonomy" id="265959"/>
    <lineage>
        <taxon>Bacteria</taxon>
        <taxon>Pseudomonadati</taxon>
        <taxon>Pseudomonadota</taxon>
        <taxon>Alphaproteobacteria</taxon>
        <taxon>Acetobacterales</taxon>
        <taxon>Acetobacteraceae</taxon>
        <taxon>Komagataeibacter</taxon>
    </lineage>
</organism>
<evidence type="ECO:0000256" key="2">
    <source>
        <dbReference type="ARBA" id="ARBA00023125"/>
    </source>
</evidence>
<evidence type="ECO:0000256" key="1">
    <source>
        <dbReference type="ARBA" id="ARBA00022908"/>
    </source>
</evidence>
<keyword evidence="8" id="KW-0614">Plasmid</keyword>
<dbReference type="GO" id="GO:0006310">
    <property type="term" value="P:DNA recombination"/>
    <property type="evidence" value="ECO:0007669"/>
    <property type="project" value="UniProtKB-KW"/>
</dbReference>
<dbReference type="PANTHER" id="PTHR34605:SF3">
    <property type="entry name" value="P CELL-TYPE AGGLUTINATION PROTEIN MAP4-LIKE-RELATED"/>
    <property type="match status" value="1"/>
</dbReference>
<keyword evidence="3" id="KW-0233">DNA recombination</keyword>
<dbReference type="KEGG" id="ksc:CD178_03490"/>
<evidence type="ECO:0000256" key="3">
    <source>
        <dbReference type="ARBA" id="ARBA00023172"/>
    </source>
</evidence>